<evidence type="ECO:0000313" key="2">
    <source>
        <dbReference type="Proteomes" id="UP000033754"/>
    </source>
</evidence>
<proteinExistence type="predicted"/>
<name>A0A0F3N831_ANAPH</name>
<sequence length="38" mass="4280">MLSRGSEGEEGRERSAYLSYICAEYTLEEKGFDGSRVC</sequence>
<dbReference type="Proteomes" id="UP000033754">
    <property type="component" value="Unassembled WGS sequence"/>
</dbReference>
<protein>
    <submittedName>
        <fullName evidence="1">Uncharacterized protein</fullName>
    </submittedName>
</protein>
<dbReference type="EMBL" id="LANT01000008">
    <property type="protein sequence ID" value="KJV63069.1"/>
    <property type="molecule type" value="Genomic_DNA"/>
</dbReference>
<accession>A0A0F3N831</accession>
<gene>
    <name evidence="1" type="ORF">EPHNCH_1196</name>
</gene>
<evidence type="ECO:0000313" key="1">
    <source>
        <dbReference type="EMBL" id="KJV63069.1"/>
    </source>
</evidence>
<dbReference type="AlphaFoldDB" id="A0A0F3N831"/>
<comment type="caution">
    <text evidence="1">The sequence shown here is derived from an EMBL/GenBank/DDBJ whole genome shotgun (WGS) entry which is preliminary data.</text>
</comment>
<reference evidence="1 2" key="1">
    <citation type="submission" date="2015-01" db="EMBL/GenBank/DDBJ databases">
        <title>Genome Sequencing of Rickettsiales.</title>
        <authorList>
            <person name="Daugherty S.C."/>
            <person name="Su Q."/>
            <person name="Abolude K."/>
            <person name="Beier-Sexton M."/>
            <person name="Carlyon J.A."/>
            <person name="Carter R."/>
            <person name="Day N.P."/>
            <person name="Dumler S.J."/>
            <person name="Dyachenko V."/>
            <person name="Godinez A."/>
            <person name="Kurtti T.J."/>
            <person name="Lichay M."/>
            <person name="Mullins K.E."/>
            <person name="Ott S."/>
            <person name="Pappas-Brown V."/>
            <person name="Paris D.H."/>
            <person name="Patel P."/>
            <person name="Richards A.L."/>
            <person name="Sadzewicz L."/>
            <person name="Sears K."/>
            <person name="Seidman D."/>
            <person name="Sengamalay N."/>
            <person name="Stenos J."/>
            <person name="Tallon L.J."/>
            <person name="Vincent G."/>
            <person name="Fraser C.M."/>
            <person name="Munderloh U."/>
            <person name="Dunning-Hotopp J.C."/>
        </authorList>
    </citation>
    <scope>NUCLEOTIDE SEQUENCE [LARGE SCALE GENOMIC DNA]</scope>
    <source>
        <strain evidence="1 2">NCH-1</strain>
    </source>
</reference>
<organism evidence="1 2">
    <name type="scientific">Anaplasma phagocytophilum str. NCH-1</name>
    <dbReference type="NCBI Taxonomy" id="1359161"/>
    <lineage>
        <taxon>Bacteria</taxon>
        <taxon>Pseudomonadati</taxon>
        <taxon>Pseudomonadota</taxon>
        <taxon>Alphaproteobacteria</taxon>
        <taxon>Rickettsiales</taxon>
        <taxon>Anaplasmataceae</taxon>
        <taxon>Anaplasma</taxon>
        <taxon>phagocytophilum group</taxon>
    </lineage>
</organism>